<gene>
    <name evidence="2" type="primary">fliI</name>
    <name evidence="2" type="ORF">CA163_27910</name>
</gene>
<sequence>MNDFSYITDIQQSAIKQTRLIQIRGRVTQVTGTIIKAVVPGVRVGELCELRNPDQTLSLLAEVVGFQQHHALLTPLGNMFGISSNTEVSPMGKMHEVGVGDHLL</sequence>
<dbReference type="CDD" id="cd18117">
    <property type="entry name" value="ATP-synt_flagellum-secretory_path_III_N"/>
    <property type="match status" value="1"/>
</dbReference>
<dbReference type="EMBL" id="NIXT01003113">
    <property type="protein sequence ID" value="OXE29577.1"/>
    <property type="molecule type" value="Genomic_DNA"/>
</dbReference>
<name>A0A227J516_VIBPH</name>
<dbReference type="Pfam" id="PF02874">
    <property type="entry name" value="ATP-synt_ab_N"/>
    <property type="match status" value="1"/>
</dbReference>
<dbReference type="Gene3D" id="3.40.50.12240">
    <property type="match status" value="1"/>
</dbReference>
<feature type="non-terminal residue" evidence="2">
    <location>
        <position position="104"/>
    </location>
</feature>
<accession>A0A227J516</accession>
<dbReference type="GO" id="GO:1902600">
    <property type="term" value="P:proton transmembrane transport"/>
    <property type="evidence" value="ECO:0007669"/>
    <property type="project" value="InterPro"/>
</dbReference>
<feature type="domain" description="ATPase F1/V1/A1 complex alpha/beta subunit N-terminal" evidence="1">
    <location>
        <begin position="27"/>
        <end position="92"/>
    </location>
</feature>
<comment type="caution">
    <text evidence="2">The sequence shown here is derived from an EMBL/GenBank/DDBJ whole genome shotgun (WGS) entry which is preliminary data.</text>
</comment>
<evidence type="ECO:0000259" key="1">
    <source>
        <dbReference type="Pfam" id="PF02874"/>
    </source>
</evidence>
<dbReference type="Proteomes" id="UP000214596">
    <property type="component" value="Unassembled WGS sequence"/>
</dbReference>
<dbReference type="InterPro" id="IPR004100">
    <property type="entry name" value="ATPase_F1/V1/A1_a/bsu_N"/>
</dbReference>
<organism evidence="2 3">
    <name type="scientific">Vibrio parahaemolyticus</name>
    <dbReference type="NCBI Taxonomy" id="670"/>
    <lineage>
        <taxon>Bacteria</taxon>
        <taxon>Pseudomonadati</taxon>
        <taxon>Pseudomonadota</taxon>
        <taxon>Gammaproteobacteria</taxon>
        <taxon>Vibrionales</taxon>
        <taxon>Vibrionaceae</taxon>
        <taxon>Vibrio</taxon>
    </lineage>
</organism>
<dbReference type="GO" id="GO:0046034">
    <property type="term" value="P:ATP metabolic process"/>
    <property type="evidence" value="ECO:0007669"/>
    <property type="project" value="InterPro"/>
</dbReference>
<dbReference type="AlphaFoldDB" id="A0A227J516"/>
<proteinExistence type="predicted"/>
<protein>
    <submittedName>
        <fullName evidence="2">Flagellum-specific ATP synthase FliI</fullName>
    </submittedName>
</protein>
<reference evidence="2 3" key="1">
    <citation type="journal article" date="2017" name="Appl. Environ. Microbiol.">
        <title>Parallel evolution of two clades of a major Atlantic endemic Vibrio parahaemolyticus pathogen lineage by independent acquisition of related pathogenicity islands.</title>
        <authorList>
            <person name="Xu F."/>
            <person name="Gonzalez-Escalona N."/>
            <person name="Drees K.P."/>
            <person name="Sebra R.P."/>
            <person name="Cooper V.S."/>
            <person name="Jones S.H."/>
            <person name="Whistler C.A."/>
        </authorList>
    </citation>
    <scope>NUCLEOTIDE SEQUENCE [LARGE SCALE GENOMIC DNA]</scope>
    <source>
        <strain evidence="2 3">MAVP-3</strain>
    </source>
</reference>
<evidence type="ECO:0000313" key="3">
    <source>
        <dbReference type="Proteomes" id="UP000214596"/>
    </source>
</evidence>
<evidence type="ECO:0000313" key="2">
    <source>
        <dbReference type="EMBL" id="OXE29577.1"/>
    </source>
</evidence>